<dbReference type="OrthoDB" id="123307at2"/>
<dbReference type="Proteomes" id="UP000291144">
    <property type="component" value="Unassembled WGS sequence"/>
</dbReference>
<reference evidence="2 3" key="1">
    <citation type="submission" date="2019-02" db="EMBL/GenBank/DDBJ databases">
        <title>Kribbella capetownensis sp. nov. and Kribbella speibonae sp. nov., isolated from soil.</title>
        <authorList>
            <person name="Curtis S.M."/>
            <person name="Norton I."/>
            <person name="Everest G.J."/>
            <person name="Meyers P.R."/>
        </authorList>
    </citation>
    <scope>NUCLEOTIDE SEQUENCE [LARGE SCALE GENOMIC DNA]</scope>
    <source>
        <strain evidence="2 3">NRRL B-24813</strain>
    </source>
</reference>
<evidence type="ECO:0000313" key="2">
    <source>
        <dbReference type="EMBL" id="TCC54599.1"/>
    </source>
</evidence>
<dbReference type="AlphaFoldDB" id="A0A4R0K4T7"/>
<dbReference type="Gene3D" id="1.10.3300.10">
    <property type="entry name" value="Jann2411-like domain"/>
    <property type="match status" value="1"/>
</dbReference>
<keyword evidence="3" id="KW-1185">Reference proteome</keyword>
<accession>A0A4R0K4T7</accession>
<evidence type="ECO:0000259" key="1">
    <source>
        <dbReference type="Pfam" id="PF11706"/>
    </source>
</evidence>
<dbReference type="RefSeq" id="WP_131364909.1">
    <property type="nucleotide sequence ID" value="NZ_SJKB01000018.1"/>
</dbReference>
<sequence length="188" mass="20985">MVDRLEFRLDLGATWLNLLATRGTHFGENPVERVPTVERFVEWLDLVELRPVRKVTSADLARAWELREILRPIALATVDGVPPDAAAVEALATFLEGDSPVLTVTDRLERSRPRTTAEALARIARQAVDQLTGPERVFLSACPEHDCRGVFTDPTGRRRWCPNPTCATRGRVRAHRARKQAETAGQAD</sequence>
<dbReference type="InterPro" id="IPR010852">
    <property type="entry name" value="ABATE"/>
</dbReference>
<dbReference type="PANTHER" id="PTHR35525:SF3">
    <property type="entry name" value="BLL6575 PROTEIN"/>
    <property type="match status" value="1"/>
</dbReference>
<dbReference type="Pfam" id="PF11706">
    <property type="entry name" value="zf-CGNR"/>
    <property type="match status" value="1"/>
</dbReference>
<dbReference type="EMBL" id="SJKB01000018">
    <property type="protein sequence ID" value="TCC54599.1"/>
    <property type="molecule type" value="Genomic_DNA"/>
</dbReference>
<organism evidence="2 3">
    <name type="scientific">Kribbella pittospori</name>
    <dbReference type="NCBI Taxonomy" id="722689"/>
    <lineage>
        <taxon>Bacteria</taxon>
        <taxon>Bacillati</taxon>
        <taxon>Actinomycetota</taxon>
        <taxon>Actinomycetes</taxon>
        <taxon>Propionibacteriales</taxon>
        <taxon>Kribbellaceae</taxon>
        <taxon>Kribbella</taxon>
    </lineage>
</organism>
<protein>
    <submittedName>
        <fullName evidence="2">Zf-CGNR multi-domain protein</fullName>
    </submittedName>
</protein>
<gene>
    <name evidence="2" type="ORF">E0H73_38210</name>
</gene>
<dbReference type="SUPFAM" id="SSF160904">
    <property type="entry name" value="Jann2411-like"/>
    <property type="match status" value="1"/>
</dbReference>
<dbReference type="PANTHER" id="PTHR35525">
    <property type="entry name" value="BLL6575 PROTEIN"/>
    <property type="match status" value="1"/>
</dbReference>
<proteinExistence type="predicted"/>
<dbReference type="InterPro" id="IPR021005">
    <property type="entry name" value="Znf_CGNR"/>
</dbReference>
<feature type="domain" description="Zinc finger CGNR" evidence="1">
    <location>
        <begin position="139"/>
        <end position="179"/>
    </location>
</feature>
<evidence type="ECO:0000313" key="3">
    <source>
        <dbReference type="Proteomes" id="UP000291144"/>
    </source>
</evidence>
<dbReference type="InterPro" id="IPR023286">
    <property type="entry name" value="ABATE_dom_sf"/>
</dbReference>
<comment type="caution">
    <text evidence="2">The sequence shown here is derived from an EMBL/GenBank/DDBJ whole genome shotgun (WGS) entry which is preliminary data.</text>
</comment>
<name>A0A4R0K4T7_9ACTN</name>
<dbReference type="Pfam" id="PF07336">
    <property type="entry name" value="ABATE"/>
    <property type="match status" value="1"/>
</dbReference>